<gene>
    <name evidence="1" type="ORF">WELLINGTON_4</name>
</gene>
<evidence type="ECO:0000313" key="1">
    <source>
        <dbReference type="EMBL" id="AXF51420.1"/>
    </source>
</evidence>
<evidence type="ECO:0000313" key="2">
    <source>
        <dbReference type="Proteomes" id="UP000258581"/>
    </source>
</evidence>
<dbReference type="EMBL" id="MH426724">
    <property type="protein sequence ID" value="AXF51420.1"/>
    <property type="molecule type" value="Genomic_DNA"/>
</dbReference>
<sequence length="39" mass="4439">MSSALRNSYLTIRPMWADIPIATEREIAVIAKRRPQADP</sequence>
<keyword evidence="2" id="KW-1185">Reference proteome</keyword>
<dbReference type="Proteomes" id="UP000258581">
    <property type="component" value="Segment"/>
</dbReference>
<proteinExistence type="predicted"/>
<protein>
    <submittedName>
        <fullName evidence="1">Uncharacterized protein</fullName>
    </submittedName>
</protein>
<accession>A0A345BLU9</accession>
<organism evidence="1 2">
    <name type="scientific">Erwinia phage Wellington</name>
    <dbReference type="NCBI Taxonomy" id="2267653"/>
    <lineage>
        <taxon>Viruses</taxon>
        <taxon>Duplodnaviria</taxon>
        <taxon>Heunggongvirae</taxon>
        <taxon>Uroviricota</taxon>
        <taxon>Caudoviricetes</taxon>
        <taxon>Chimalliviridae</taxon>
        <taxon>Wellingtonvirus</taxon>
        <taxon>Wellingtonvirus wellington</taxon>
    </lineage>
</organism>
<reference evidence="2" key="1">
    <citation type="submission" date="2018-06" db="EMBL/GenBank/DDBJ databases">
        <authorList>
            <person name="Sharma R."/>
            <person name="James B."/>
            <person name="Berg J.A."/>
            <person name="Breakwell D.P."/>
            <person name="Hope S."/>
            <person name="Grose J.H."/>
        </authorList>
    </citation>
    <scope>NUCLEOTIDE SEQUENCE [LARGE SCALE GENOMIC DNA]</scope>
</reference>
<name>A0A345BLU9_9CAUD</name>